<dbReference type="Gene3D" id="3.40.50.300">
    <property type="entry name" value="P-loop containing nucleotide triphosphate hydrolases"/>
    <property type="match status" value="1"/>
</dbReference>
<dbReference type="GO" id="GO:0006270">
    <property type="term" value="P:DNA replication initiation"/>
    <property type="evidence" value="ECO:0007669"/>
    <property type="project" value="TreeGrafter"/>
</dbReference>
<dbReference type="AlphaFoldDB" id="A0A1W0XAU1"/>
<reference evidence="9" key="1">
    <citation type="submission" date="2017-01" db="EMBL/GenBank/DDBJ databases">
        <title>Comparative genomics of anhydrobiosis in the tardigrade Hypsibius dujardini.</title>
        <authorList>
            <person name="Yoshida Y."/>
            <person name="Koutsovoulos G."/>
            <person name="Laetsch D."/>
            <person name="Stevens L."/>
            <person name="Kumar S."/>
            <person name="Horikawa D."/>
            <person name="Ishino K."/>
            <person name="Komine S."/>
            <person name="Tomita M."/>
            <person name="Blaxter M."/>
            <person name="Arakawa K."/>
        </authorList>
    </citation>
    <scope>NUCLEOTIDE SEQUENCE [LARGE SCALE GENOMIC DNA]</scope>
    <source>
        <strain evidence="9">Z151</strain>
    </source>
</reference>
<dbReference type="Pfam" id="PF14630">
    <property type="entry name" value="ORC5_C"/>
    <property type="match status" value="1"/>
</dbReference>
<comment type="subcellular location">
    <subcellularLocation>
        <location evidence="1">Nucleus</location>
    </subcellularLocation>
</comment>
<dbReference type="OrthoDB" id="365981at2759"/>
<organism evidence="8 9">
    <name type="scientific">Hypsibius exemplaris</name>
    <name type="common">Freshwater tardigrade</name>
    <dbReference type="NCBI Taxonomy" id="2072580"/>
    <lineage>
        <taxon>Eukaryota</taxon>
        <taxon>Metazoa</taxon>
        <taxon>Ecdysozoa</taxon>
        <taxon>Tardigrada</taxon>
        <taxon>Eutardigrada</taxon>
        <taxon>Parachela</taxon>
        <taxon>Hypsibioidea</taxon>
        <taxon>Hypsibiidae</taxon>
        <taxon>Hypsibius</taxon>
    </lineage>
</organism>
<evidence type="ECO:0000259" key="5">
    <source>
        <dbReference type="Pfam" id="PF13401"/>
    </source>
</evidence>
<dbReference type="InterPro" id="IPR027417">
    <property type="entry name" value="P-loop_NTPase"/>
</dbReference>
<dbReference type="Pfam" id="PF13401">
    <property type="entry name" value="AAA_22"/>
    <property type="match status" value="1"/>
</dbReference>
<dbReference type="InterPro" id="IPR020796">
    <property type="entry name" value="ORC5"/>
</dbReference>
<name>A0A1W0XAU1_HYPEX</name>
<dbReference type="GO" id="GO:0003688">
    <property type="term" value="F:DNA replication origin binding"/>
    <property type="evidence" value="ECO:0007669"/>
    <property type="project" value="TreeGrafter"/>
</dbReference>
<protein>
    <submittedName>
        <fullName evidence="8">Origin recognition complex subunit 5</fullName>
    </submittedName>
</protein>
<gene>
    <name evidence="8" type="ORF">BV898_01591</name>
</gene>
<keyword evidence="9" id="KW-1185">Reference proteome</keyword>
<evidence type="ECO:0000256" key="3">
    <source>
        <dbReference type="ARBA" id="ARBA00023242"/>
    </source>
</evidence>
<feature type="region of interest" description="Disordered" evidence="4">
    <location>
        <begin position="1"/>
        <end position="23"/>
    </location>
</feature>
<dbReference type="InterPro" id="IPR049945">
    <property type="entry name" value="AAA_22"/>
</dbReference>
<dbReference type="EMBL" id="MTYJ01000006">
    <property type="protein sequence ID" value="OQV24530.1"/>
    <property type="molecule type" value="Genomic_DNA"/>
</dbReference>
<evidence type="ECO:0000256" key="4">
    <source>
        <dbReference type="SAM" id="MobiDB-lite"/>
    </source>
</evidence>
<feature type="domain" description="ORC1/DEAH AAA+ ATPase" evidence="5">
    <location>
        <begin position="56"/>
        <end position="184"/>
    </location>
</feature>
<dbReference type="PANTHER" id="PTHR12705:SF0">
    <property type="entry name" value="ORIGIN RECOGNITION COMPLEX SUBUNIT 5"/>
    <property type="match status" value="1"/>
</dbReference>
<sequence>MSVGKRRALQQPTQQNVTPKRAKTPENLPIESLLFRDPEFLHLTNLIESSTLRCPLYVTGTIGCGKTFLLNEIRRQSDHIPFAFVDCDTSPSEADVVRRIISELEPFYGIDQEEELDEIPSAKAPSTVADVRKFLSTQLDDDEPLRSVIVLDGIEQLTKGVELLTKLILLLHVGTIRLTLVLTGRMPWRNFAFGHPGLGDVVEFHLPCFSKKELIELLLLTFDVPVTKDKDLIALEALEALEAAYCRLIVDTFYPVTKDVGLLRSLAHKHLPTFIRPIRDGKLQPQQTDGLFRAFLPILAAEVHGKPTSLPNEKKSALPVTAPVHLRYVLIAAFLCSYNPSQADARMVAKRHDRVKKANQTPTKKAKDKRLTVHGPQAFSFERLCSNFLSLTADLDVKVCMFQLQAHVKTLCDVRLLARIGHEESLDHPKFKCVCEKSAVQRVAASLDLDLNRYLIDLV</sequence>
<proteinExistence type="predicted"/>
<evidence type="ECO:0000256" key="2">
    <source>
        <dbReference type="ARBA" id="ARBA00022705"/>
    </source>
</evidence>
<keyword evidence="3" id="KW-0539">Nucleus</keyword>
<dbReference type="InterPro" id="IPR048866">
    <property type="entry name" value="ORC5_lid"/>
</dbReference>
<dbReference type="InterPro" id="IPR047088">
    <property type="entry name" value="ORC5_C"/>
</dbReference>
<dbReference type="Proteomes" id="UP000192578">
    <property type="component" value="Unassembled WGS sequence"/>
</dbReference>
<evidence type="ECO:0000256" key="1">
    <source>
        <dbReference type="ARBA" id="ARBA00004123"/>
    </source>
</evidence>
<comment type="caution">
    <text evidence="8">The sequence shown here is derived from an EMBL/GenBank/DDBJ whole genome shotgun (WGS) entry which is preliminary data.</text>
</comment>
<keyword evidence="2" id="KW-0235">DNA replication</keyword>
<evidence type="ECO:0000313" key="9">
    <source>
        <dbReference type="Proteomes" id="UP000192578"/>
    </source>
</evidence>
<evidence type="ECO:0000259" key="7">
    <source>
        <dbReference type="Pfam" id="PF21639"/>
    </source>
</evidence>
<dbReference type="PANTHER" id="PTHR12705">
    <property type="entry name" value="ORIGIN RECOGNITION COMPLEX SUBUNIT 5"/>
    <property type="match status" value="1"/>
</dbReference>
<feature type="domain" description="Origin recognition complex subunit 5 C-terminal" evidence="6">
    <location>
        <begin position="323"/>
        <end position="455"/>
    </location>
</feature>
<evidence type="ECO:0000259" key="6">
    <source>
        <dbReference type="Pfam" id="PF14630"/>
    </source>
</evidence>
<dbReference type="SUPFAM" id="SSF52540">
    <property type="entry name" value="P-loop containing nucleoside triphosphate hydrolases"/>
    <property type="match status" value="1"/>
</dbReference>
<evidence type="ECO:0000313" key="8">
    <source>
        <dbReference type="EMBL" id="OQV24530.1"/>
    </source>
</evidence>
<feature type="domain" description="ORC5 lid" evidence="7">
    <location>
        <begin position="244"/>
        <end position="287"/>
    </location>
</feature>
<dbReference type="GO" id="GO:0016887">
    <property type="term" value="F:ATP hydrolysis activity"/>
    <property type="evidence" value="ECO:0007669"/>
    <property type="project" value="InterPro"/>
</dbReference>
<accession>A0A1W0XAU1</accession>
<dbReference type="GO" id="GO:0005664">
    <property type="term" value="C:nuclear origin of replication recognition complex"/>
    <property type="evidence" value="ECO:0007669"/>
    <property type="project" value="TreeGrafter"/>
</dbReference>
<dbReference type="Pfam" id="PF21639">
    <property type="entry name" value="ORC5_lid"/>
    <property type="match status" value="1"/>
</dbReference>